<gene>
    <name evidence="1" type="ORF">DXH47_03960</name>
</gene>
<keyword evidence="2" id="KW-1185">Reference proteome</keyword>
<dbReference type="EMBL" id="QXIL01000005">
    <property type="protein sequence ID" value="RXI79204.1"/>
    <property type="molecule type" value="Genomic_DNA"/>
</dbReference>
<evidence type="ECO:0000313" key="2">
    <source>
        <dbReference type="Proteomes" id="UP000290602"/>
    </source>
</evidence>
<evidence type="ECO:0000313" key="1">
    <source>
        <dbReference type="EMBL" id="RXI79204.1"/>
    </source>
</evidence>
<dbReference type="Proteomes" id="UP000290602">
    <property type="component" value="Unassembled WGS sequence"/>
</dbReference>
<sequence length="67" mass="8148">MTIVGAVIAYKNIQFFLRMLLYIILGIIVLCVRAHNKKKTRKRIDKRTEYMMKHTKKDRNGKYPWEY</sequence>
<protein>
    <submittedName>
        <fullName evidence="1">Uncharacterized protein</fullName>
    </submittedName>
</protein>
<dbReference type="OrthoDB" id="2325157at2"/>
<reference evidence="1 2" key="1">
    <citation type="submission" date="2018-08" db="EMBL/GenBank/DDBJ databases">
        <title>Lactobacillus suantsai sp. nov., isolated from traditional fermented suan-tsai in Taiwan.</title>
        <authorList>
            <person name="Huang C.-H."/>
        </authorList>
    </citation>
    <scope>NUCLEOTIDE SEQUENCE [LARGE SCALE GENOMIC DNA]</scope>
    <source>
        <strain evidence="1 2">BCRC 12945</strain>
    </source>
</reference>
<accession>A0A4Q0VIF0</accession>
<proteinExistence type="predicted"/>
<name>A0A4Q0VIF0_9LACO</name>
<organism evidence="1 2">
    <name type="scientific">Levilactobacillus suantsaii</name>
    <dbReference type="NCBI Taxonomy" id="2292255"/>
    <lineage>
        <taxon>Bacteria</taxon>
        <taxon>Bacillati</taxon>
        <taxon>Bacillota</taxon>
        <taxon>Bacilli</taxon>
        <taxon>Lactobacillales</taxon>
        <taxon>Lactobacillaceae</taxon>
        <taxon>Levilactobacillus</taxon>
    </lineage>
</organism>
<comment type="caution">
    <text evidence="1">The sequence shown here is derived from an EMBL/GenBank/DDBJ whole genome shotgun (WGS) entry which is preliminary data.</text>
</comment>
<dbReference type="AlphaFoldDB" id="A0A4Q0VIF0"/>